<dbReference type="Pfam" id="PF23892">
    <property type="entry name" value="Ig_CycH"/>
    <property type="match status" value="1"/>
</dbReference>
<dbReference type="InterPro" id="IPR056412">
    <property type="entry name" value="Ig_CycH"/>
</dbReference>
<accession>A0A285NNQ7</accession>
<proteinExistence type="predicted"/>
<keyword evidence="3" id="KW-1185">Reference proteome</keyword>
<reference evidence="3" key="1">
    <citation type="submission" date="2017-09" db="EMBL/GenBank/DDBJ databases">
        <authorList>
            <person name="Varghese N."/>
            <person name="Submissions S."/>
        </authorList>
    </citation>
    <scope>NUCLEOTIDE SEQUENCE [LARGE SCALE GENOMIC DNA]</scope>
    <source>
        <strain evidence="3">DSM 2913</strain>
    </source>
</reference>
<dbReference type="Proteomes" id="UP000218627">
    <property type="component" value="Unassembled WGS sequence"/>
</dbReference>
<name>A0A285NNQ7_9AQUI</name>
<gene>
    <name evidence="2" type="ORF">SAMN06265353_0137</name>
</gene>
<dbReference type="AlphaFoldDB" id="A0A285NNQ7"/>
<evidence type="ECO:0000313" key="3">
    <source>
        <dbReference type="Proteomes" id="UP000218627"/>
    </source>
</evidence>
<dbReference type="EMBL" id="OBEN01000001">
    <property type="protein sequence ID" value="SNZ11095.1"/>
    <property type="molecule type" value="Genomic_DNA"/>
</dbReference>
<evidence type="ECO:0000259" key="1">
    <source>
        <dbReference type="Pfam" id="PF23892"/>
    </source>
</evidence>
<feature type="domain" description="Cytochrome c-type biogenesis protein H Ig-like" evidence="1">
    <location>
        <begin position="32"/>
        <end position="128"/>
    </location>
</feature>
<organism evidence="2 3">
    <name type="scientific">Hydrogenobacter hydrogenophilus</name>
    <dbReference type="NCBI Taxonomy" id="35835"/>
    <lineage>
        <taxon>Bacteria</taxon>
        <taxon>Pseudomonadati</taxon>
        <taxon>Aquificota</taxon>
        <taxon>Aquificia</taxon>
        <taxon>Aquificales</taxon>
        <taxon>Aquificaceae</taxon>
        <taxon>Hydrogenobacter</taxon>
    </lineage>
</organism>
<dbReference type="PROSITE" id="PS51257">
    <property type="entry name" value="PROKAR_LIPOPROTEIN"/>
    <property type="match status" value="1"/>
</dbReference>
<protein>
    <recommendedName>
        <fullName evidence="1">Cytochrome c-type biogenesis protein H Ig-like domain-containing protein</fullName>
    </recommendedName>
</protein>
<evidence type="ECO:0000313" key="2">
    <source>
        <dbReference type="EMBL" id="SNZ11095.1"/>
    </source>
</evidence>
<dbReference type="OrthoDB" id="14563at2"/>
<sequence>MLKLLSFLVVFFLSCQPVPKDVPIEKYKNQFIKGTVDLSPELKSKIPKGDYFLIISVRDLQNPMPIAVLRVKKPEIPYAFKITGKNKLDHSRIMEGDVIITARISKSPMAEIQKGDLVGTLQTKVGTQNNRILINTEVR</sequence>
<dbReference type="RefSeq" id="WP_096600059.1">
    <property type="nucleotide sequence ID" value="NZ_OBEN01000001.1"/>
</dbReference>